<dbReference type="EMBL" id="JAPQFJ010000037">
    <property type="protein sequence ID" value="MCY6960614.1"/>
    <property type="molecule type" value="Genomic_DNA"/>
</dbReference>
<dbReference type="PANTHER" id="PTHR42949:SF3">
    <property type="entry name" value="ANAEROBIC GLYCEROL-3-PHOSPHATE DEHYDROGENASE SUBUNIT B"/>
    <property type="match status" value="1"/>
</dbReference>
<dbReference type="PRINTS" id="PR00368">
    <property type="entry name" value="FADPNR"/>
</dbReference>
<comment type="caution">
    <text evidence="3">The sequence shown here is derived from an EMBL/GenBank/DDBJ whole genome shotgun (WGS) entry which is preliminary data.</text>
</comment>
<dbReference type="PANTHER" id="PTHR42949">
    <property type="entry name" value="ANAEROBIC GLYCEROL-3-PHOSPHATE DEHYDROGENASE SUBUNIT B"/>
    <property type="match status" value="1"/>
</dbReference>
<reference evidence="3" key="1">
    <citation type="submission" date="2022-12" db="EMBL/GenBank/DDBJ databases">
        <title>Clostridium sp. nov., isolated from industrial wastewater.</title>
        <authorList>
            <person name="Jiayan W."/>
        </authorList>
    </citation>
    <scope>NUCLEOTIDE SEQUENCE</scope>
    <source>
        <strain evidence="3">ZC22-4</strain>
    </source>
</reference>
<organism evidence="3 4">
    <name type="scientific">Clostridium brassicae</name>
    <dbReference type="NCBI Taxonomy" id="2999072"/>
    <lineage>
        <taxon>Bacteria</taxon>
        <taxon>Bacillati</taxon>
        <taxon>Bacillota</taxon>
        <taxon>Clostridia</taxon>
        <taxon>Eubacteriales</taxon>
        <taxon>Clostridiaceae</taxon>
        <taxon>Clostridium</taxon>
    </lineage>
</organism>
<dbReference type="SUPFAM" id="SSF51905">
    <property type="entry name" value="FAD/NAD(P)-binding domain"/>
    <property type="match status" value="1"/>
</dbReference>
<protein>
    <submittedName>
        <fullName evidence="3">FAD-dependent oxidoreductase</fullName>
    </submittedName>
</protein>
<name>A0ABT4DE72_9CLOT</name>
<feature type="domain" description="FAD/NAD(P)-binding" evidence="2">
    <location>
        <begin position="5"/>
        <end position="295"/>
    </location>
</feature>
<dbReference type="InterPro" id="IPR023753">
    <property type="entry name" value="FAD/NAD-binding_dom"/>
</dbReference>
<dbReference type="InterPro" id="IPR036188">
    <property type="entry name" value="FAD/NAD-bd_sf"/>
</dbReference>
<dbReference type="PRINTS" id="PR00469">
    <property type="entry name" value="PNDRDTASEII"/>
</dbReference>
<dbReference type="Gene3D" id="3.50.50.60">
    <property type="entry name" value="FAD/NAD(P)-binding domain"/>
    <property type="match status" value="2"/>
</dbReference>
<sequence length="324" mass="35408">MTKEYDIVIVGGGPAGLAAAISAKEEGMDKVLILERESQLGGILNQCIHAGYEDKNFNEKLTGPEYVENFINRIKKLKIEYKLDTTVLNINDTTLILVNGENGIIEIKAKAIIIATGCREKPRGVINIPGNRMAGIYTAGTVQKFINLEGYLPGKEVVILGSGNVALEVAKRMTLEGAKVKSVIEDMFYPDGSEKKVIECLDDFDIPLKLGYSVVDLKGKDRVEGLTITKIDNDRMPLKDTEEYIGCDTIVLSVGLFPDSNLAKEAGIKTHPLTGGIQVDKDMKTNIRGVFACGNSLYIHENVNYITVESYNAGKKAAKYISNL</sequence>
<proteinExistence type="predicted"/>
<evidence type="ECO:0000313" key="4">
    <source>
        <dbReference type="Proteomes" id="UP001144612"/>
    </source>
</evidence>
<dbReference type="Pfam" id="PF07992">
    <property type="entry name" value="Pyr_redox_2"/>
    <property type="match status" value="1"/>
</dbReference>
<dbReference type="InterPro" id="IPR051691">
    <property type="entry name" value="Metab_Enz_Cyan_OpOx_G3PDH"/>
</dbReference>
<gene>
    <name evidence="3" type="ORF">OW729_18640</name>
</gene>
<evidence type="ECO:0000313" key="3">
    <source>
        <dbReference type="EMBL" id="MCY6960614.1"/>
    </source>
</evidence>
<keyword evidence="1" id="KW-0560">Oxidoreductase</keyword>
<keyword evidence="4" id="KW-1185">Reference proteome</keyword>
<accession>A0ABT4DE72</accession>
<evidence type="ECO:0000259" key="2">
    <source>
        <dbReference type="Pfam" id="PF07992"/>
    </source>
</evidence>
<evidence type="ECO:0000256" key="1">
    <source>
        <dbReference type="ARBA" id="ARBA00023002"/>
    </source>
</evidence>
<dbReference type="Proteomes" id="UP001144612">
    <property type="component" value="Unassembled WGS sequence"/>
</dbReference>
<dbReference type="RefSeq" id="WP_268063050.1">
    <property type="nucleotide sequence ID" value="NZ_JAPQFJ010000037.1"/>
</dbReference>